<dbReference type="PANTHER" id="PTHR14218:SF15">
    <property type="entry name" value="TRIPEPTIDYL-PEPTIDASE 1"/>
    <property type="match status" value="1"/>
</dbReference>
<keyword evidence="5" id="KW-0378">Hydrolase</keyword>
<dbReference type="InterPro" id="IPR050819">
    <property type="entry name" value="Tripeptidyl-peptidase_I"/>
</dbReference>
<evidence type="ECO:0000313" key="12">
    <source>
        <dbReference type="Proteomes" id="UP000518752"/>
    </source>
</evidence>
<evidence type="ECO:0000256" key="8">
    <source>
        <dbReference type="ARBA" id="ARBA00023145"/>
    </source>
</evidence>
<evidence type="ECO:0000259" key="10">
    <source>
        <dbReference type="PROSITE" id="PS51695"/>
    </source>
</evidence>
<proteinExistence type="predicted"/>
<name>A0A8H5FNL4_9AGAR</name>
<accession>A0A8H5FNL4</accession>
<keyword evidence="8" id="KW-0865">Zymogen</keyword>
<dbReference type="EMBL" id="JAACJN010000474">
    <property type="protein sequence ID" value="KAF5343018.1"/>
    <property type="molecule type" value="Genomic_DNA"/>
</dbReference>
<dbReference type="InterPro" id="IPR015366">
    <property type="entry name" value="S53_propep"/>
</dbReference>
<comment type="subcellular location">
    <subcellularLocation>
        <location evidence="2">Secreted</location>
        <location evidence="2">Extracellular space</location>
    </subcellularLocation>
</comment>
<dbReference type="CDD" id="cd11377">
    <property type="entry name" value="Pro-peptidase_S53"/>
    <property type="match status" value="1"/>
</dbReference>
<dbReference type="Pfam" id="PF09286">
    <property type="entry name" value="Pro-kuma_activ"/>
    <property type="match status" value="1"/>
</dbReference>
<dbReference type="GO" id="GO:0005576">
    <property type="term" value="C:extracellular region"/>
    <property type="evidence" value="ECO:0007669"/>
    <property type="project" value="UniProtKB-SubCell"/>
</dbReference>
<evidence type="ECO:0000256" key="7">
    <source>
        <dbReference type="ARBA" id="ARBA00022837"/>
    </source>
</evidence>
<evidence type="ECO:0000256" key="3">
    <source>
        <dbReference type="ARBA" id="ARBA00022670"/>
    </source>
</evidence>
<gene>
    <name evidence="11" type="ORF">D9757_014608</name>
</gene>
<protein>
    <recommendedName>
        <fullName evidence="10">Peptidase S53 domain-containing protein</fullName>
    </recommendedName>
</protein>
<dbReference type="OrthoDB" id="409122at2759"/>
<keyword evidence="4" id="KW-0479">Metal-binding</keyword>
<dbReference type="PANTHER" id="PTHR14218">
    <property type="entry name" value="PROTEASE S8 TRIPEPTIDYL PEPTIDASE I CLN2"/>
    <property type="match status" value="1"/>
</dbReference>
<evidence type="ECO:0000256" key="1">
    <source>
        <dbReference type="ARBA" id="ARBA00001913"/>
    </source>
</evidence>
<dbReference type="GO" id="GO:0008240">
    <property type="term" value="F:tripeptidyl-peptidase activity"/>
    <property type="evidence" value="ECO:0007669"/>
    <property type="project" value="TreeGrafter"/>
</dbReference>
<dbReference type="InterPro" id="IPR036852">
    <property type="entry name" value="Peptidase_S8/S53_dom_sf"/>
</dbReference>
<evidence type="ECO:0000313" key="11">
    <source>
        <dbReference type="EMBL" id="KAF5343018.1"/>
    </source>
</evidence>
<dbReference type="GO" id="GO:0006508">
    <property type="term" value="P:proteolysis"/>
    <property type="evidence" value="ECO:0007669"/>
    <property type="project" value="UniProtKB-KW"/>
</dbReference>
<organism evidence="11 12">
    <name type="scientific">Collybiopsis confluens</name>
    <dbReference type="NCBI Taxonomy" id="2823264"/>
    <lineage>
        <taxon>Eukaryota</taxon>
        <taxon>Fungi</taxon>
        <taxon>Dikarya</taxon>
        <taxon>Basidiomycota</taxon>
        <taxon>Agaricomycotina</taxon>
        <taxon>Agaricomycetes</taxon>
        <taxon>Agaricomycetidae</taxon>
        <taxon>Agaricales</taxon>
        <taxon>Marasmiineae</taxon>
        <taxon>Omphalotaceae</taxon>
        <taxon>Collybiopsis</taxon>
    </lineage>
</organism>
<keyword evidence="12" id="KW-1185">Reference proteome</keyword>
<keyword evidence="7" id="KW-0106">Calcium</keyword>
<dbReference type="GO" id="GO:0046872">
    <property type="term" value="F:metal ion binding"/>
    <property type="evidence" value="ECO:0007669"/>
    <property type="project" value="UniProtKB-KW"/>
</dbReference>
<reference evidence="11 12" key="1">
    <citation type="journal article" date="2020" name="ISME J.">
        <title>Uncovering the hidden diversity of litter-decomposition mechanisms in mushroom-forming fungi.</title>
        <authorList>
            <person name="Floudas D."/>
            <person name="Bentzer J."/>
            <person name="Ahren D."/>
            <person name="Johansson T."/>
            <person name="Persson P."/>
            <person name="Tunlid A."/>
        </authorList>
    </citation>
    <scope>NUCLEOTIDE SEQUENCE [LARGE SCALE GENOMIC DNA]</scope>
    <source>
        <strain evidence="11 12">CBS 406.79</strain>
    </source>
</reference>
<dbReference type="SUPFAM" id="SSF52743">
    <property type="entry name" value="Subtilisin-like"/>
    <property type="match status" value="1"/>
</dbReference>
<dbReference type="PROSITE" id="PS51695">
    <property type="entry name" value="SEDOLISIN"/>
    <property type="match status" value="1"/>
</dbReference>
<dbReference type="AlphaFoldDB" id="A0A8H5FNL4"/>
<sequence length="446" mass="48864">MRINLAMNDRQGLENALTEASDPTNPNYRKWLSRADVEYYARPSSDAVRSVRNWLSSNNIDAKTMSLSGDWLKFTVPVGTANSMLKAQYNVYEHTASGKQTMRTMDYSIPEDLQEHIKAIQLPRKCRHPVTHESNNESVYTYHNNEAKVISISGHSKYGSSVNKASNANASSTKAPIPTSTASFSNCNDTVTPACLQKLYGLPSSLRFSGQIYLPTYINQFLDGASNSQNLSDAGAEANLDIQYTVGMANNISVTFVDIGDQVRDGDDGGFLDIINDLLAEQKPPLTTSYGVVGDESGLSKPLTFAMCDAFMTARGVSILYATGDGGVASSPGVDCDGEPFLAAWPTCPYTTLVGATANFPEKGADLSAGGFSNYFGQPLWQQKAISGYLEQIGTKLYSGLYNRTGRGYPDVSAQGKIANFPLWRNHFHRRDISFFTHFCFHRRIT</sequence>
<dbReference type="Gene3D" id="3.40.50.200">
    <property type="entry name" value="Peptidase S8/S53 domain"/>
    <property type="match status" value="1"/>
</dbReference>
<evidence type="ECO:0000256" key="2">
    <source>
        <dbReference type="ARBA" id="ARBA00004239"/>
    </source>
</evidence>
<comment type="cofactor">
    <cofactor evidence="1">
        <name>Ca(2+)</name>
        <dbReference type="ChEBI" id="CHEBI:29108"/>
    </cofactor>
</comment>
<evidence type="ECO:0000256" key="6">
    <source>
        <dbReference type="ARBA" id="ARBA00022825"/>
    </source>
</evidence>
<keyword evidence="3" id="KW-0645">Protease</keyword>
<evidence type="ECO:0000256" key="9">
    <source>
        <dbReference type="PROSITE-ProRule" id="PRU01032"/>
    </source>
</evidence>
<dbReference type="SUPFAM" id="SSF54897">
    <property type="entry name" value="Protease propeptides/inhibitors"/>
    <property type="match status" value="1"/>
</dbReference>
<feature type="domain" description="Peptidase S53" evidence="10">
    <location>
        <begin position="156"/>
        <end position="446"/>
    </location>
</feature>
<dbReference type="GO" id="GO:0004252">
    <property type="term" value="F:serine-type endopeptidase activity"/>
    <property type="evidence" value="ECO:0007669"/>
    <property type="project" value="InterPro"/>
</dbReference>
<evidence type="ECO:0000256" key="4">
    <source>
        <dbReference type="ARBA" id="ARBA00022723"/>
    </source>
</evidence>
<dbReference type="SMART" id="SM00944">
    <property type="entry name" value="Pro-kuma_activ"/>
    <property type="match status" value="1"/>
</dbReference>
<dbReference type="Proteomes" id="UP000518752">
    <property type="component" value="Unassembled WGS sequence"/>
</dbReference>
<evidence type="ECO:0000256" key="5">
    <source>
        <dbReference type="ARBA" id="ARBA00022801"/>
    </source>
</evidence>
<comment type="caution">
    <text evidence="11">The sequence shown here is derived from an EMBL/GenBank/DDBJ whole genome shotgun (WGS) entry which is preliminary data.</text>
</comment>
<comment type="caution">
    <text evidence="9">Lacks conserved residue(s) required for the propagation of feature annotation.</text>
</comment>
<dbReference type="InterPro" id="IPR030400">
    <property type="entry name" value="Sedolisin_dom"/>
</dbReference>
<keyword evidence="6" id="KW-0720">Serine protease</keyword>